<dbReference type="InterPro" id="IPR003368">
    <property type="entry name" value="POMP_repeat"/>
</dbReference>
<keyword evidence="9" id="KW-0812">Transmembrane</keyword>
<organism evidence="11 12">
    <name type="scientific">Paenibacillus allorhizosphaerae</name>
    <dbReference type="NCBI Taxonomy" id="2849866"/>
    <lineage>
        <taxon>Bacteria</taxon>
        <taxon>Bacillati</taxon>
        <taxon>Bacillota</taxon>
        <taxon>Bacilli</taxon>
        <taxon>Bacillales</taxon>
        <taxon>Paenibacillaceae</taxon>
        <taxon>Paenibacillus</taxon>
    </lineage>
</organism>
<dbReference type="Pfam" id="PF17963">
    <property type="entry name" value="Big_9"/>
    <property type="match status" value="1"/>
</dbReference>
<keyword evidence="5" id="KW-0732">Signal</keyword>
<evidence type="ECO:0000256" key="4">
    <source>
        <dbReference type="ARBA" id="ARBA00022525"/>
    </source>
</evidence>
<dbReference type="InterPro" id="IPR051465">
    <property type="entry name" value="Cell_Envelope_Struct_Comp"/>
</dbReference>
<gene>
    <name evidence="11" type="ORF">PAECIP111802_01976</name>
</gene>
<dbReference type="RefSeq" id="WP_218098296.1">
    <property type="nucleotide sequence ID" value="NZ_CAJVCE010000004.1"/>
</dbReference>
<keyword evidence="6 9" id="KW-0472">Membrane</keyword>
<dbReference type="PROSITE" id="PS51272">
    <property type="entry name" value="SLH"/>
    <property type="match status" value="3"/>
</dbReference>
<keyword evidence="12" id="KW-1185">Reference proteome</keyword>
<reference evidence="11 12" key="1">
    <citation type="submission" date="2021-06" db="EMBL/GenBank/DDBJ databases">
        <authorList>
            <person name="Criscuolo A."/>
        </authorList>
    </citation>
    <scope>NUCLEOTIDE SEQUENCE [LARGE SCALE GENOMIC DNA]</scope>
    <source>
        <strain evidence="12">CIP 111802</strain>
    </source>
</reference>
<evidence type="ECO:0000256" key="8">
    <source>
        <dbReference type="SAM" id="MobiDB-lite"/>
    </source>
</evidence>
<evidence type="ECO:0000256" key="3">
    <source>
        <dbReference type="ARBA" id="ARBA00004613"/>
    </source>
</evidence>
<evidence type="ECO:0000256" key="1">
    <source>
        <dbReference type="ARBA" id="ARBA00004196"/>
    </source>
</evidence>
<comment type="subcellular location">
    <subcellularLocation>
        <location evidence="1">Cell envelope</location>
    </subcellularLocation>
    <subcellularLocation>
        <location evidence="2">Cell outer membrane</location>
    </subcellularLocation>
    <subcellularLocation>
        <location evidence="3">Secreted</location>
    </subcellularLocation>
</comment>
<keyword evidence="4" id="KW-0964">Secreted</keyword>
<comment type="caution">
    <text evidence="11">The sequence shown here is derived from an EMBL/GenBank/DDBJ whole genome shotgun (WGS) entry which is preliminary data.</text>
</comment>
<evidence type="ECO:0000313" key="12">
    <source>
        <dbReference type="Proteomes" id="UP000730618"/>
    </source>
</evidence>
<dbReference type="PANTHER" id="PTHR43308:SF5">
    <property type="entry name" value="S-LAYER PROTEIN _ PEPTIDOGLYCAN ENDO-BETA-N-ACETYLGLUCOSAMINIDASE"/>
    <property type="match status" value="1"/>
</dbReference>
<feature type="transmembrane region" description="Helical" evidence="9">
    <location>
        <begin position="21"/>
        <end position="41"/>
    </location>
</feature>
<evidence type="ECO:0000256" key="9">
    <source>
        <dbReference type="SAM" id="Phobius"/>
    </source>
</evidence>
<dbReference type="InterPro" id="IPR058094">
    <property type="entry name" value="Ig-like_OmpL47-like"/>
</dbReference>
<evidence type="ECO:0000259" key="10">
    <source>
        <dbReference type="PROSITE" id="PS51272"/>
    </source>
</evidence>
<evidence type="ECO:0000313" key="11">
    <source>
        <dbReference type="EMBL" id="CAG7633722.1"/>
    </source>
</evidence>
<dbReference type="PANTHER" id="PTHR43308">
    <property type="entry name" value="OUTER MEMBRANE PROTEIN ALPHA-RELATED"/>
    <property type="match status" value="1"/>
</dbReference>
<dbReference type="Pfam" id="PF12733">
    <property type="entry name" value="Cadherin-like"/>
    <property type="match status" value="1"/>
</dbReference>
<dbReference type="NCBIfam" id="NF047446">
    <property type="entry name" value="barrel_OmpL47"/>
    <property type="match status" value="2"/>
</dbReference>
<evidence type="ECO:0000256" key="5">
    <source>
        <dbReference type="ARBA" id="ARBA00022729"/>
    </source>
</evidence>
<feature type="region of interest" description="Disordered" evidence="8">
    <location>
        <begin position="1595"/>
        <end position="1629"/>
    </location>
</feature>
<dbReference type="Proteomes" id="UP000730618">
    <property type="component" value="Unassembled WGS sequence"/>
</dbReference>
<evidence type="ECO:0000256" key="2">
    <source>
        <dbReference type="ARBA" id="ARBA00004442"/>
    </source>
</evidence>
<name>A0ABN7TLX9_9BACL</name>
<sequence>MVEAKRDEGRLPKNRYPPLRMYGKAGGLLTALLFAAIWIGGEASAASYTVDNTGDAAGNCSQQGQCTLRTAIQLSNAAGGTNTVRIKPGTYKLTSGQLLISSHVTLTGADGVASGDASTTIVEGDGSHRLFEIQPGVNVAFEALTLQGGKAAPDSSGYGGGGVAAKLGVGNTLAFTNAVIRNNITTTSANPGYGGGLFVSGPATSKLVLANATFNANTAVERGGGVYAEGDLDIQADQAKFISNTASKQLGGGMAILSATPSAGTIMIRDSLFDSNAAQGVSDDGIGGGLYLNAPANILGTTFKGNTANSDGGGLFLSFFQKTTELTNVTFQTNTSQNGAGGGLFIQNGNPALTNTTFSGNRGASSPEFGTVAFPVEPFSPVAPMKTSDNVEYKGGVWTAKDVTVAGVDVSTDDGATWNPGPVSYTAEGTHKIMFKQADNAGNAVLQTKNVQLDKTKPTLSADITSDNASYVEGTWATKDVKITISATDNLSGVKSTKYSLNGGTTWNDYSVPVTLAADGTYTMQVQVVDQAGNIEEKSYTVKLDKTAPTLTADWKTEDNQTYTPGTWTKQPVTLTVTSSDGGSGLALTQYSLDGGTAWTDYTVPVTVTEGVYDVRVKASDQAGNTVSRNGAVKIDQTAPKVAAVLKKEDGSSYSSSEWSNKAVTLDASFEDSDGSGLNQKLYSLNGGTTWLNFSAPLNFADDGIHEVWLKGVDNVGFEDAHLFTIKVDSSAPLLGATVETASGANYPGGTWSTEYVTLTLNPSDSGDSQLAVTQYSLDNEATWTDYTVPVTVTDGVYAVRARTSDHAGNSVADGWSIMVDTIGPSLSIEMKMEDGTPYIDNTWASEPVAFKLEAADIGGSGLTVKQYSLNGGTTWTDYMSPVTVTDGVYHVSGRAVDIAGNVTERNVWINIDQTQPDLTVAMTADGVPYVSGTWTTKNVKVEATTDSAGVSVRSTKYSLDGGRSWDDYTAPIVIAEEGQNVIQFETMNQAGKKTLKQVTVNISRTAPAIVATQLPSRVTKADVTVTVTASAYGKDVGNTVPVLRYAQGTQSAEYFDGGEGIELPAGNQQFTVTKNDVYSLYAKDAAGNETVQEVAVSQIIRDLPSLQLVASPSAPTNGSVTVSVTAMVYGADKGNALTQLKWAEGSRDVIYFAGSGIGLNSTGGIGSFTAMNNGAYTVYAKDAAGNEALQEISVSQIIRDLPELQLVASPSGPTNGPVTVSVTATVYGADKGNALTHLKWAEGSWDTSYFAGSGIGLNSTGGIASFTATNNGAYTVYAKDAVGNEAVQTINIVNINPTAPSIELAAVPVGPANEQAKITVTVSTYGIGNTVSLIKWAPGTRDAGYFDSAGNKLAAGVHEFTVSENGIYTVYVKDALGIAAVRTITVTTIIRSGTGNQPPIAGEVQLYVEADSVGYGILAGSDPEGDRVTFKVKEQGTRGTLDIMDEQTGQFKYTPLPSTVGADTVTYAVYDNRSAVAYGKVHVTIAPKGTPGPSNRADLVSLYVSAGSLIPAFNSGVYNYNVSVPNEVNATTVTAVAYDSRAVLTVNGMKAASGSASPLLTLQPGVNSIAIVVTAADGKTVQAYTVTIYRELLPESPTDSDSSSPPASDGGTSPVAPPAGGSSTGKSVDDLGTVVTELVDGKTVITVTLDTERIEEKLKQSTEEPPVVTVRVEGSADRIEAVLNGGILDMLADRQAVLQVQSGLGNYYLPLAGIRMETLVAQFGSQANLSDIVLRIVIAEAPAELVERIQNRAREGQYTVVMPPIDFTVEAVYHGRTIEIHQFQRMVSREIPIPPEVDASRITTAVVAMADGTVHHVPTNVITRNDMGYLRINSLTNSTYAAISNMKTFADLAGHWAQREVNDMASRMIVNGLSDKRFDPDAPVTRAQFTAMIIRALGLSEYAKTESRYKDVLPTDWFEGAVAQAKAYGLIDGYEDGTFRPDKSITREEALVMIARAMKLAGKPVELTTADPQSILSGFNDSGEINEWALREAAEAVQSGLVQGSQEGLLPKSNMTRAETAVILHRLLIQSNLISP</sequence>
<keyword evidence="7" id="KW-0998">Cell outer membrane</keyword>
<dbReference type="InterPro" id="IPR025883">
    <property type="entry name" value="Cadherin-like_domain"/>
</dbReference>
<feature type="domain" description="SLH" evidence="10">
    <location>
        <begin position="1845"/>
        <end position="1905"/>
    </location>
</feature>
<feature type="domain" description="SLH" evidence="10">
    <location>
        <begin position="1977"/>
        <end position="2037"/>
    </location>
</feature>
<protein>
    <recommendedName>
        <fullName evidence="10">SLH domain-containing protein</fullName>
    </recommendedName>
</protein>
<evidence type="ECO:0000256" key="6">
    <source>
        <dbReference type="ARBA" id="ARBA00023136"/>
    </source>
</evidence>
<evidence type="ECO:0000256" key="7">
    <source>
        <dbReference type="ARBA" id="ARBA00023237"/>
    </source>
</evidence>
<dbReference type="InterPro" id="IPR001119">
    <property type="entry name" value="SLH_dom"/>
</dbReference>
<feature type="domain" description="SLH" evidence="10">
    <location>
        <begin position="1906"/>
        <end position="1969"/>
    </location>
</feature>
<feature type="compositionally biased region" description="Low complexity" evidence="8">
    <location>
        <begin position="1597"/>
        <end position="1615"/>
    </location>
</feature>
<dbReference type="EMBL" id="CAJVCE010000004">
    <property type="protein sequence ID" value="CAG7633722.1"/>
    <property type="molecule type" value="Genomic_DNA"/>
</dbReference>
<dbReference type="Pfam" id="PF00395">
    <property type="entry name" value="SLH"/>
    <property type="match status" value="3"/>
</dbReference>
<keyword evidence="9" id="KW-1133">Transmembrane helix</keyword>
<dbReference type="NCBIfam" id="TIGR01376">
    <property type="entry name" value="POMP_repeat"/>
    <property type="match status" value="1"/>
</dbReference>
<accession>A0ABN7TLX9</accession>
<proteinExistence type="predicted"/>